<comment type="caution">
    <text evidence="1">The sequence shown here is derived from an EMBL/GenBank/DDBJ whole genome shotgun (WGS) entry which is preliminary data.</text>
</comment>
<accession>A0A7Y6NRT6</accession>
<organism evidence="1 2">
    <name type="scientific">Piscinibacter koreensis</name>
    <dbReference type="NCBI Taxonomy" id="2742824"/>
    <lineage>
        <taxon>Bacteria</taxon>
        <taxon>Pseudomonadati</taxon>
        <taxon>Pseudomonadota</taxon>
        <taxon>Betaproteobacteria</taxon>
        <taxon>Burkholderiales</taxon>
        <taxon>Sphaerotilaceae</taxon>
        <taxon>Piscinibacter</taxon>
    </lineage>
</organism>
<name>A0A7Y6NRT6_9BURK</name>
<dbReference type="Pfam" id="PF06676">
    <property type="entry name" value="DUF1178"/>
    <property type="match status" value="1"/>
</dbReference>
<dbReference type="EMBL" id="JABWMJ010000011">
    <property type="protein sequence ID" value="NUZ08145.1"/>
    <property type="molecule type" value="Genomic_DNA"/>
</dbReference>
<keyword evidence="2" id="KW-1185">Reference proteome</keyword>
<protein>
    <submittedName>
        <fullName evidence="1">DUF1178 family protein</fullName>
    </submittedName>
</protein>
<gene>
    <name evidence="1" type="ORF">HQN59_20505</name>
</gene>
<dbReference type="RefSeq" id="WP_176070985.1">
    <property type="nucleotide sequence ID" value="NZ_JABWMJ010000011.1"/>
</dbReference>
<reference evidence="1 2" key="1">
    <citation type="submission" date="2020-06" db="EMBL/GenBank/DDBJ databases">
        <title>Schlegella sp. ID0723 isolated from air conditioner.</title>
        <authorList>
            <person name="Kim D.Y."/>
            <person name="Kim D.-U."/>
        </authorList>
    </citation>
    <scope>NUCLEOTIDE SEQUENCE [LARGE SCALE GENOMIC DNA]</scope>
    <source>
        <strain evidence="1 2">ID0723</strain>
    </source>
</reference>
<proteinExistence type="predicted"/>
<dbReference type="PIRSF" id="PIRSF032131">
    <property type="entry name" value="UCP032131"/>
    <property type="match status" value="1"/>
</dbReference>
<dbReference type="Proteomes" id="UP000529637">
    <property type="component" value="Unassembled WGS sequence"/>
</dbReference>
<dbReference type="AlphaFoldDB" id="A0A7Y6NRT6"/>
<evidence type="ECO:0000313" key="1">
    <source>
        <dbReference type="EMBL" id="NUZ08145.1"/>
    </source>
</evidence>
<evidence type="ECO:0000313" key="2">
    <source>
        <dbReference type="Proteomes" id="UP000529637"/>
    </source>
</evidence>
<sequence>MKVLDLCCANEHRFEGWFASEDDYRAQQAEGRVECPLCADTAIRRLPSAPRLNVTKAAPPEVPAPAGVATPAPLNPQALWLRAVRHVLANTEDVGDRFVDEARRMHRGEIDERAIRGQASREDAEALRDEGVEVLAIELPDALKQTLQ</sequence>
<dbReference type="InterPro" id="IPR009562">
    <property type="entry name" value="DUF1178"/>
</dbReference>